<feature type="domain" description="DUF1990" evidence="1">
    <location>
        <begin position="65"/>
        <end position="142"/>
    </location>
</feature>
<evidence type="ECO:0000313" key="2">
    <source>
        <dbReference type="EMBL" id="TVT38467.1"/>
    </source>
</evidence>
<keyword evidence="3" id="KW-1185">Reference proteome</keyword>
<evidence type="ECO:0000313" key="3">
    <source>
        <dbReference type="Proteomes" id="UP000317624"/>
    </source>
</evidence>
<dbReference type="Proteomes" id="UP000317624">
    <property type="component" value="Unassembled WGS sequence"/>
</dbReference>
<reference evidence="2 3" key="1">
    <citation type="submission" date="2019-07" db="EMBL/GenBank/DDBJ databases">
        <title>Hymenobacter sp. straun FUR1 Genome sequencing and assembly.</title>
        <authorList>
            <person name="Chhetri G."/>
        </authorList>
    </citation>
    <scope>NUCLEOTIDE SEQUENCE [LARGE SCALE GENOMIC DNA]</scope>
    <source>
        <strain evidence="2 3">Fur1</strain>
    </source>
</reference>
<organism evidence="2 3">
    <name type="scientific">Hymenobacter setariae</name>
    <dbReference type="NCBI Taxonomy" id="2594794"/>
    <lineage>
        <taxon>Bacteria</taxon>
        <taxon>Pseudomonadati</taxon>
        <taxon>Bacteroidota</taxon>
        <taxon>Cytophagia</taxon>
        <taxon>Cytophagales</taxon>
        <taxon>Hymenobacteraceae</taxon>
        <taxon>Hymenobacter</taxon>
    </lineage>
</organism>
<protein>
    <submittedName>
        <fullName evidence="2">DUF1990 family protein</fullName>
    </submittedName>
</protein>
<comment type="caution">
    <text evidence="2">The sequence shown here is derived from an EMBL/GenBank/DDBJ whole genome shotgun (WGS) entry which is preliminary data.</text>
</comment>
<dbReference type="OrthoDB" id="120660at2"/>
<dbReference type="Pfam" id="PF09348">
    <property type="entry name" value="DUF1990"/>
    <property type="match status" value="1"/>
</dbReference>
<proteinExistence type="predicted"/>
<dbReference type="AlphaFoldDB" id="A0A558BPN3"/>
<dbReference type="InterPro" id="IPR018960">
    <property type="entry name" value="DUF1990"/>
</dbReference>
<name>A0A558BPN3_9BACT</name>
<accession>A0A558BPN3</accession>
<sequence length="194" mass="21551">MATPSHAEQPANTGSGPWLERRYYIDLERPRLSPTQLMGQVQADLPHFSPEMLADFKKEQGDPNGPLQVGDEFRIKILGPWNGSVRVTDVGPTSFEFITLEGHPEAGRIRFEVHYLDERPGELRFEIRSRARSRDGLVAFAYDTIGGGLLMQKATWVEFCQRVAAASGGQALGPVVVDTMRRTPGGTTDHKHSH</sequence>
<evidence type="ECO:0000259" key="1">
    <source>
        <dbReference type="Pfam" id="PF09348"/>
    </source>
</evidence>
<dbReference type="RefSeq" id="WP_144851363.1">
    <property type="nucleotide sequence ID" value="NZ_VMRJ01000005.1"/>
</dbReference>
<dbReference type="EMBL" id="VMRJ01000005">
    <property type="protein sequence ID" value="TVT38467.1"/>
    <property type="molecule type" value="Genomic_DNA"/>
</dbReference>
<gene>
    <name evidence="2" type="ORF">FNT36_19955</name>
</gene>